<dbReference type="PROSITE" id="PS50110">
    <property type="entry name" value="RESPONSE_REGULATORY"/>
    <property type="match status" value="1"/>
</dbReference>
<evidence type="ECO:0000256" key="1">
    <source>
        <dbReference type="ARBA" id="ARBA00023012"/>
    </source>
</evidence>
<evidence type="ECO:0000313" key="5">
    <source>
        <dbReference type="EMBL" id="KAG8080727.1"/>
    </source>
</evidence>
<comment type="caution">
    <text evidence="5">The sequence shown here is derived from an EMBL/GenBank/DDBJ whole genome shotgun (WGS) entry which is preliminary data.</text>
</comment>
<dbReference type="InterPro" id="IPR045279">
    <property type="entry name" value="ARR-like"/>
</dbReference>
<dbReference type="SMART" id="SM00448">
    <property type="entry name" value="REC"/>
    <property type="match status" value="1"/>
</dbReference>
<feature type="compositionally biased region" description="Acidic residues" evidence="3">
    <location>
        <begin position="50"/>
        <end position="96"/>
    </location>
</feature>
<keyword evidence="1" id="KW-0902">Two-component regulatory system</keyword>
<evidence type="ECO:0000256" key="2">
    <source>
        <dbReference type="PROSITE-ProRule" id="PRU00169"/>
    </source>
</evidence>
<protein>
    <recommendedName>
        <fullName evidence="4">Response regulatory domain-containing protein</fullName>
    </recommendedName>
</protein>
<accession>A0A8J5T6H1</accession>
<organism evidence="5 6">
    <name type="scientific">Zizania palustris</name>
    <name type="common">Northern wild rice</name>
    <dbReference type="NCBI Taxonomy" id="103762"/>
    <lineage>
        <taxon>Eukaryota</taxon>
        <taxon>Viridiplantae</taxon>
        <taxon>Streptophyta</taxon>
        <taxon>Embryophyta</taxon>
        <taxon>Tracheophyta</taxon>
        <taxon>Spermatophyta</taxon>
        <taxon>Magnoliopsida</taxon>
        <taxon>Liliopsida</taxon>
        <taxon>Poales</taxon>
        <taxon>Poaceae</taxon>
        <taxon>BOP clade</taxon>
        <taxon>Oryzoideae</taxon>
        <taxon>Oryzeae</taxon>
        <taxon>Zizaniinae</taxon>
        <taxon>Zizania</taxon>
    </lineage>
</organism>
<sequence length="219" mass="24477">MEMTMKVPTAVTGRCVVGGCCRGGQLSGGEEENKEQSVVKHRTEPQVVLPDDDAEEETQEESDDDDEDNVNDEEDDDDKDNVDDEEDDDDDEEEELTVPYVIAVDDSSVDRAVITALLRRSNYRAVTAVDSGKRALEILGSEPNVSMIITDYWMPEMTGYDLLKKVKESSELKQIPVVIMSSENVPTRISRCLEEGAEDFLLKPVRPADISRISTRMLQ</sequence>
<dbReference type="PANTHER" id="PTHR43874:SF18">
    <property type="entry name" value="TWO-COMPONENT RESPONSE REGULATOR ORR7"/>
    <property type="match status" value="1"/>
</dbReference>
<keyword evidence="2" id="KW-0597">Phosphoprotein</keyword>
<reference evidence="5" key="2">
    <citation type="submission" date="2021-02" db="EMBL/GenBank/DDBJ databases">
        <authorList>
            <person name="Kimball J.A."/>
            <person name="Haas M.W."/>
            <person name="Macchietto M."/>
            <person name="Kono T."/>
            <person name="Duquette J."/>
            <person name="Shao M."/>
        </authorList>
    </citation>
    <scope>NUCLEOTIDE SEQUENCE</scope>
    <source>
        <tissue evidence="5">Fresh leaf tissue</tissue>
    </source>
</reference>
<name>A0A8J5T6H1_ZIZPA</name>
<dbReference type="Pfam" id="PF00072">
    <property type="entry name" value="Response_reg"/>
    <property type="match status" value="1"/>
</dbReference>
<evidence type="ECO:0000259" key="4">
    <source>
        <dbReference type="PROSITE" id="PS50110"/>
    </source>
</evidence>
<feature type="compositionally biased region" description="Basic and acidic residues" evidence="3">
    <location>
        <begin position="34"/>
        <end position="44"/>
    </location>
</feature>
<feature type="region of interest" description="Disordered" evidence="3">
    <location>
        <begin position="14"/>
        <end position="99"/>
    </location>
</feature>
<dbReference type="OrthoDB" id="60033at2759"/>
<evidence type="ECO:0000313" key="6">
    <source>
        <dbReference type="Proteomes" id="UP000729402"/>
    </source>
</evidence>
<gene>
    <name evidence="5" type="ORF">GUJ93_ZPchr0007g3322</name>
</gene>
<feature type="domain" description="Response regulatory" evidence="4">
    <location>
        <begin position="100"/>
        <end position="218"/>
    </location>
</feature>
<evidence type="ECO:0000256" key="3">
    <source>
        <dbReference type="SAM" id="MobiDB-lite"/>
    </source>
</evidence>
<dbReference type="EMBL" id="JAAALK010000282">
    <property type="protein sequence ID" value="KAG8080727.1"/>
    <property type="molecule type" value="Genomic_DNA"/>
</dbReference>
<feature type="modified residue" description="4-aspartylphosphate" evidence="2">
    <location>
        <position position="151"/>
    </location>
</feature>
<dbReference type="GO" id="GO:0000160">
    <property type="term" value="P:phosphorelay signal transduction system"/>
    <property type="evidence" value="ECO:0007669"/>
    <property type="project" value="UniProtKB-KW"/>
</dbReference>
<dbReference type="Proteomes" id="UP000729402">
    <property type="component" value="Unassembled WGS sequence"/>
</dbReference>
<proteinExistence type="predicted"/>
<dbReference type="GO" id="GO:0009736">
    <property type="term" value="P:cytokinin-activated signaling pathway"/>
    <property type="evidence" value="ECO:0007669"/>
    <property type="project" value="InterPro"/>
</dbReference>
<dbReference type="CDD" id="cd17581">
    <property type="entry name" value="REC_typeA_ARR"/>
    <property type="match status" value="1"/>
</dbReference>
<dbReference type="InterPro" id="IPR001789">
    <property type="entry name" value="Sig_transdc_resp-reg_receiver"/>
</dbReference>
<keyword evidence="6" id="KW-1185">Reference proteome</keyword>
<dbReference type="PANTHER" id="PTHR43874">
    <property type="entry name" value="TWO-COMPONENT RESPONSE REGULATOR"/>
    <property type="match status" value="1"/>
</dbReference>
<reference evidence="5" key="1">
    <citation type="journal article" date="2021" name="bioRxiv">
        <title>Whole Genome Assembly and Annotation of Northern Wild Rice, Zizania palustris L., Supports a Whole Genome Duplication in the Zizania Genus.</title>
        <authorList>
            <person name="Haas M."/>
            <person name="Kono T."/>
            <person name="Macchietto M."/>
            <person name="Millas R."/>
            <person name="McGilp L."/>
            <person name="Shao M."/>
            <person name="Duquette J."/>
            <person name="Hirsch C.N."/>
            <person name="Kimball J."/>
        </authorList>
    </citation>
    <scope>NUCLEOTIDE SEQUENCE</scope>
    <source>
        <tissue evidence="5">Fresh leaf tissue</tissue>
    </source>
</reference>
<dbReference type="AlphaFoldDB" id="A0A8J5T6H1"/>